<dbReference type="Proteomes" id="UP000198341">
    <property type="component" value="Chromosome 3"/>
</dbReference>
<dbReference type="GeneID" id="19016982"/>
<dbReference type="PANTHER" id="PTHR13261:SF0">
    <property type="entry name" value="BRCA2 AND CDKN1A-INTERACTING PROTEIN"/>
    <property type="match status" value="1"/>
</dbReference>
<evidence type="ECO:0000256" key="2">
    <source>
        <dbReference type="PIRNR" id="PIRNR028983"/>
    </source>
</evidence>
<proteinExistence type="inferred from homology"/>
<gene>
    <name evidence="4" type="ORF">Bathy03g04450</name>
</gene>
<sequence length="335" mass="37698">MPPQSKKKKISPASAAASAAEEKKKKKTKSKTAPKSTKAANSGEDSESNEEEEDDEEDEDESDVDGEDDDDTFIDVEIEFVTPKEEHFLNLKSYLTAYCDGSQYNVSELVDMILKQDDVGSVIASRVSAEEEEDPLGVMTVISLDKAKEFKCLQEIKAHIVKKAPKEEAKLVRDALNAKKTGLILSERLVNVPQDIGGPLIKHLFDEIKWAVKDEKKKEFDFDQYVLVSRCFLDTFTPPPSVAGGGKKNNNKKRKKGEKEEEVTELVFPNLEDEIFYEESQWSFMWEAGGEDKPQEFEDSKPMRMCMLIDAKDVGTICEDVQEMFLALSVENAED</sequence>
<feature type="region of interest" description="Disordered" evidence="3">
    <location>
        <begin position="1"/>
        <end position="70"/>
    </location>
</feature>
<dbReference type="OrthoDB" id="27543at2759"/>
<dbReference type="PANTHER" id="PTHR13261">
    <property type="entry name" value="BRCA2 AND CDKN1A INTERACTING PROTEIN"/>
    <property type="match status" value="1"/>
</dbReference>
<feature type="compositionally biased region" description="Acidic residues" evidence="3">
    <location>
        <begin position="44"/>
        <end position="70"/>
    </location>
</feature>
<dbReference type="Pfam" id="PF13862">
    <property type="entry name" value="BCCIP"/>
    <property type="match status" value="1"/>
</dbReference>
<accession>K8ECB0</accession>
<keyword evidence="5" id="KW-1185">Reference proteome</keyword>
<protein>
    <recommendedName>
        <fullName evidence="2">Protein BCCIP homolog</fullName>
    </recommendedName>
</protein>
<dbReference type="EMBL" id="FO082276">
    <property type="protein sequence ID" value="CCO15586.1"/>
    <property type="molecule type" value="Genomic_DNA"/>
</dbReference>
<evidence type="ECO:0000313" key="4">
    <source>
        <dbReference type="EMBL" id="CCO15586.1"/>
    </source>
</evidence>
<dbReference type="eggNOG" id="KOG3034">
    <property type="taxonomic scope" value="Eukaryota"/>
</dbReference>
<dbReference type="InterPro" id="IPR025602">
    <property type="entry name" value="BCP1_family"/>
</dbReference>
<evidence type="ECO:0000256" key="3">
    <source>
        <dbReference type="SAM" id="MobiDB-lite"/>
    </source>
</evidence>
<dbReference type="KEGG" id="bpg:Bathy03g04450"/>
<organism evidence="4 5">
    <name type="scientific">Bathycoccus prasinos</name>
    <dbReference type="NCBI Taxonomy" id="41875"/>
    <lineage>
        <taxon>Eukaryota</taxon>
        <taxon>Viridiplantae</taxon>
        <taxon>Chlorophyta</taxon>
        <taxon>Mamiellophyceae</taxon>
        <taxon>Mamiellales</taxon>
        <taxon>Bathycoccaceae</taxon>
        <taxon>Bathycoccus</taxon>
    </lineage>
</organism>
<evidence type="ECO:0000313" key="5">
    <source>
        <dbReference type="Proteomes" id="UP000198341"/>
    </source>
</evidence>
<dbReference type="PIRSF" id="PIRSF028983">
    <property type="entry name" value="BCP1"/>
    <property type="match status" value="1"/>
</dbReference>
<dbReference type="AlphaFoldDB" id="K8ECB0"/>
<evidence type="ECO:0000256" key="1">
    <source>
        <dbReference type="ARBA" id="ARBA00006781"/>
    </source>
</evidence>
<comment type="similarity">
    <text evidence="1 2">Belongs to the BCP1 family.</text>
</comment>
<dbReference type="RefSeq" id="XP_007514149.1">
    <property type="nucleotide sequence ID" value="XM_007514087.1"/>
</dbReference>
<name>K8ECB0_9CHLO</name>
<dbReference type="GO" id="GO:0005634">
    <property type="term" value="C:nucleus"/>
    <property type="evidence" value="ECO:0007669"/>
    <property type="project" value="TreeGrafter"/>
</dbReference>
<feature type="compositionally biased region" description="Low complexity" evidence="3">
    <location>
        <begin position="33"/>
        <end position="43"/>
    </location>
</feature>
<reference evidence="4 5" key="1">
    <citation type="submission" date="2011-10" db="EMBL/GenBank/DDBJ databases">
        <authorList>
            <person name="Genoscope - CEA"/>
        </authorList>
    </citation>
    <scope>NUCLEOTIDE SEQUENCE [LARGE SCALE GENOMIC DNA]</scope>
    <source>
        <strain evidence="4 5">RCC 1105</strain>
    </source>
</reference>
<dbReference type="STRING" id="41875.K8ECB0"/>
<feature type="compositionally biased region" description="Basic residues" evidence="3">
    <location>
        <begin position="1"/>
        <end position="10"/>
    </location>
</feature>